<dbReference type="InterPro" id="IPR051694">
    <property type="entry name" value="Immunoregulatory_rcpt-like"/>
</dbReference>
<reference evidence="7 8" key="1">
    <citation type="submission" date="2024-02" db="EMBL/GenBank/DDBJ databases">
        <title>De novo assembly and annotation of 12 fungi associated with fruit tree decline syndrome in Ontario, Canada.</title>
        <authorList>
            <person name="Sulman M."/>
            <person name="Ellouze W."/>
            <person name="Ilyukhin E."/>
        </authorList>
    </citation>
    <scope>NUCLEOTIDE SEQUENCE [LARGE SCALE GENOMIC DNA]</scope>
    <source>
        <strain evidence="7 8">M42-189</strain>
    </source>
</reference>
<dbReference type="Proteomes" id="UP001521785">
    <property type="component" value="Unassembled WGS sequence"/>
</dbReference>
<feature type="region of interest" description="Disordered" evidence="5">
    <location>
        <begin position="198"/>
        <end position="249"/>
    </location>
</feature>
<evidence type="ECO:0000256" key="2">
    <source>
        <dbReference type="ARBA" id="ARBA00022692"/>
    </source>
</evidence>
<accession>A0ABR3S163</accession>
<evidence type="ECO:0000313" key="7">
    <source>
        <dbReference type="EMBL" id="KAL1610421.1"/>
    </source>
</evidence>
<dbReference type="PANTHER" id="PTHR15549">
    <property type="entry name" value="PAIRED IMMUNOGLOBULIN-LIKE TYPE 2 RECEPTOR"/>
    <property type="match status" value="1"/>
</dbReference>
<keyword evidence="3 6" id="KW-1133">Transmembrane helix</keyword>
<feature type="compositionally biased region" description="Polar residues" evidence="5">
    <location>
        <begin position="214"/>
        <end position="223"/>
    </location>
</feature>
<keyword evidence="2 6" id="KW-0812">Transmembrane</keyword>
<evidence type="ECO:0000256" key="4">
    <source>
        <dbReference type="ARBA" id="ARBA00023136"/>
    </source>
</evidence>
<evidence type="ECO:0000256" key="1">
    <source>
        <dbReference type="ARBA" id="ARBA00004167"/>
    </source>
</evidence>
<name>A0ABR3S163_9PLEO</name>
<dbReference type="EMBL" id="JAKJXO020000002">
    <property type="protein sequence ID" value="KAL1610421.1"/>
    <property type="molecule type" value="Genomic_DNA"/>
</dbReference>
<comment type="caution">
    <text evidence="7">The sequence shown here is derived from an EMBL/GenBank/DDBJ whole genome shotgun (WGS) entry which is preliminary data.</text>
</comment>
<evidence type="ECO:0000256" key="3">
    <source>
        <dbReference type="ARBA" id="ARBA00022989"/>
    </source>
</evidence>
<feature type="region of interest" description="Disordered" evidence="5">
    <location>
        <begin position="104"/>
        <end position="156"/>
    </location>
</feature>
<keyword evidence="4 6" id="KW-0472">Membrane</keyword>
<feature type="transmembrane region" description="Helical" evidence="6">
    <location>
        <begin position="161"/>
        <end position="185"/>
    </location>
</feature>
<keyword evidence="8" id="KW-1185">Reference proteome</keyword>
<organism evidence="7 8">
    <name type="scientific">Paraconiothyrium brasiliense</name>
    <dbReference type="NCBI Taxonomy" id="300254"/>
    <lineage>
        <taxon>Eukaryota</taxon>
        <taxon>Fungi</taxon>
        <taxon>Dikarya</taxon>
        <taxon>Ascomycota</taxon>
        <taxon>Pezizomycotina</taxon>
        <taxon>Dothideomycetes</taxon>
        <taxon>Pleosporomycetidae</taxon>
        <taxon>Pleosporales</taxon>
        <taxon>Massarineae</taxon>
        <taxon>Didymosphaeriaceae</taxon>
        <taxon>Paraconiothyrium</taxon>
    </lineage>
</organism>
<evidence type="ECO:0000313" key="8">
    <source>
        <dbReference type="Proteomes" id="UP001521785"/>
    </source>
</evidence>
<sequence>MSPFVCPKNYCTMFAEARNYIACCPSSYQFHPPDTTVDPDRPAYGGTCYSDLPAKTNVPVIAYDEEGDTASKAFSQSVSGGQAFAHPIDGWALTSPTIIGCPTSSASSTSDADSDGAAVQSSNAHSSASSRSSSQAGSAADPSNASSTATASSGSGVSTGAIVGATIGGCAALALLVGLVWFLLARRRKNNAIPKDAHQMADDLGGPKTYYRSEGQTQYNSHEVSAYPQEKSHAAEANASEWRPSQLNDGHGAFEMQAVNAQELPAEGMKGGDAKVMGFYAR</sequence>
<comment type="subcellular location">
    <subcellularLocation>
        <location evidence="1">Membrane</location>
        <topology evidence="1">Single-pass membrane protein</topology>
    </subcellularLocation>
</comment>
<dbReference type="CDD" id="cd12087">
    <property type="entry name" value="TM_EGFR-like"/>
    <property type="match status" value="1"/>
</dbReference>
<evidence type="ECO:0000256" key="5">
    <source>
        <dbReference type="SAM" id="MobiDB-lite"/>
    </source>
</evidence>
<evidence type="ECO:0000256" key="6">
    <source>
        <dbReference type="SAM" id="Phobius"/>
    </source>
</evidence>
<proteinExistence type="predicted"/>
<protein>
    <submittedName>
        <fullName evidence="7">Uncharacterized protein</fullName>
    </submittedName>
</protein>
<gene>
    <name evidence="7" type="ORF">SLS60_002088</name>
</gene>